<evidence type="ECO:0000259" key="3">
    <source>
        <dbReference type="Pfam" id="PF25800"/>
    </source>
</evidence>
<feature type="transmembrane region" description="Helical" evidence="2">
    <location>
        <begin position="379"/>
        <end position="397"/>
    </location>
</feature>
<feature type="coiled-coil region" evidence="1">
    <location>
        <begin position="282"/>
        <end position="323"/>
    </location>
</feature>
<dbReference type="KEGG" id="ntt:TAO_1378"/>
<dbReference type="InterPro" id="IPR020011">
    <property type="entry name" value="FimV_C"/>
</dbReference>
<keyword evidence="2" id="KW-0472">Membrane</keyword>
<dbReference type="Proteomes" id="UP000243679">
    <property type="component" value="Chromosome"/>
</dbReference>
<dbReference type="InterPro" id="IPR038440">
    <property type="entry name" value="FimV_C_sf"/>
</dbReference>
<evidence type="ECO:0000256" key="2">
    <source>
        <dbReference type="SAM" id="Phobius"/>
    </source>
</evidence>
<keyword evidence="1" id="KW-0175">Coiled coil</keyword>
<organism evidence="4 5">
    <name type="scientific">Candidatus Nitrosoglobus terrae</name>
    <dbReference type="NCBI Taxonomy" id="1630141"/>
    <lineage>
        <taxon>Bacteria</taxon>
        <taxon>Pseudomonadati</taxon>
        <taxon>Pseudomonadota</taxon>
        <taxon>Gammaproteobacteria</taxon>
        <taxon>Chromatiales</taxon>
        <taxon>Chromatiaceae</taxon>
        <taxon>Candidatus Nitrosoglobus</taxon>
    </lineage>
</organism>
<proteinExistence type="predicted"/>
<dbReference type="Gene3D" id="1.20.58.2200">
    <property type="match status" value="1"/>
</dbReference>
<dbReference type="AlphaFoldDB" id="A0A1Q2SNM7"/>
<reference evidence="4 5" key="1">
    <citation type="journal article" date="2017" name="ISME J.">
        <title>An acid-tolerant ammonia-oxidizing ?-proteobacterium from soil.</title>
        <authorList>
            <person name="Hayatsu M."/>
            <person name="Tago K."/>
            <person name="Uchiyama I."/>
            <person name="Toyoda A."/>
            <person name="Wang Y."/>
            <person name="Shimomura Y."/>
            <person name="Okubo T."/>
            <person name="Kurisu F."/>
            <person name="Hirono Y."/>
            <person name="Nonaka K."/>
            <person name="Akiyama H."/>
            <person name="Itoh T."/>
            <person name="Takami H."/>
        </authorList>
    </citation>
    <scope>NUCLEOTIDE SEQUENCE [LARGE SCALE GENOMIC DNA]</scope>
    <source>
        <strain evidence="4 5">TAO100</strain>
    </source>
</reference>
<accession>A0A1Q2SNM7</accession>
<gene>
    <name evidence="4" type="ORF">TAO_1378</name>
</gene>
<dbReference type="EMBL" id="AP014836">
    <property type="protein sequence ID" value="BAW80748.1"/>
    <property type="molecule type" value="Genomic_DNA"/>
</dbReference>
<protein>
    <submittedName>
        <fullName evidence="4">Hypothetical conserved protein</fullName>
    </submittedName>
</protein>
<dbReference type="Pfam" id="PF25800">
    <property type="entry name" value="FimV_N"/>
    <property type="match status" value="1"/>
</dbReference>
<dbReference type="NCBIfam" id="TIGR03504">
    <property type="entry name" value="FimV_Cterm"/>
    <property type="match status" value="1"/>
</dbReference>
<feature type="domain" description="FimV N-terminal" evidence="3">
    <location>
        <begin position="1"/>
        <end position="109"/>
    </location>
</feature>
<sequence>MELGEIEIKSKFNQPLRAEITLRSIGQIPLENIQIGLASSEEFLQAGIDRAPVLSNKLHFHLVHKDTGEATIEVSSQDLIQDPFLNFLAAVVWPRGRLLREYTVLFDLPIPEEQLVFAMSDLEANDNGDIKTVNTSKPKVTLSSYGPVKPVDTLSLIAQRLLQSRPSVSLQQMMIGLQRANPSVFIHNNINGLKAGEMLNVPTEDEVLKLTSTAEAIYQVQQQNQIWESLSSNRKLSNDTQFATLEELKEKDVLGKDEAKILADESEDLQQETMPEINEDSVADLQIQLLQINEALNNWVQENEKMQTRLQEMEQQVSLLQNLLLSKDELADPPAVNQKFSSAGSDLSSLAKTNANLIPESKRNERDLESIFNRIITSINLPLLSSGISILFLLIIIRHVRQRKALKSEVNKEVNWSEPATDHHGEISKKIVNPTMQREVYTAATSRESTHDLAIHPPLSVAENIKVALEKLTDSIRVKLVRKGNILSPRRWVSENIPQNDKGSLQKLEVASSEPPSNVIFPRVVFNEESIAPLPDTEGSLIGVQIAEPDNETLEITLSGEGIIKYDVPVRKEEVVNQGEKEKLEVEKESFISVDPPFSLLKLEEFQQESQEADSVNIDVMETGSEPEKPYFPGQALIKDLDEIEIKLNLARAYIDMNDTQGASNILQEVIAAGNEEQQNIGKELLVKLAKAS</sequence>
<evidence type="ECO:0000256" key="1">
    <source>
        <dbReference type="SAM" id="Coils"/>
    </source>
</evidence>
<dbReference type="InterPro" id="IPR057840">
    <property type="entry name" value="FimV_N"/>
</dbReference>
<name>A0A1Q2SNM7_9GAMM</name>
<keyword evidence="2" id="KW-1133">Transmembrane helix</keyword>
<keyword evidence="2" id="KW-0812">Transmembrane</keyword>
<dbReference type="NCBIfam" id="TIGR03505">
    <property type="entry name" value="FimV_core"/>
    <property type="match status" value="1"/>
</dbReference>
<keyword evidence="5" id="KW-1185">Reference proteome</keyword>
<evidence type="ECO:0000313" key="5">
    <source>
        <dbReference type="Proteomes" id="UP000243679"/>
    </source>
</evidence>
<dbReference type="InterPro" id="IPR020012">
    <property type="entry name" value="LysM_FimV"/>
</dbReference>
<evidence type="ECO:0000313" key="4">
    <source>
        <dbReference type="EMBL" id="BAW80748.1"/>
    </source>
</evidence>